<keyword evidence="3" id="KW-0479">Metal-binding</keyword>
<dbReference type="Gene3D" id="1.10.630.10">
    <property type="entry name" value="Cytochrome P450"/>
    <property type="match status" value="1"/>
</dbReference>
<dbReference type="PANTHER" id="PTHR46696">
    <property type="entry name" value="P450, PUTATIVE (EUROFUNG)-RELATED"/>
    <property type="match status" value="1"/>
</dbReference>
<dbReference type="CDD" id="cd11033">
    <property type="entry name" value="CYP142-like"/>
    <property type="match status" value="1"/>
</dbReference>
<protein>
    <submittedName>
        <fullName evidence="4">Cytochrome P450</fullName>
    </submittedName>
</protein>
<dbReference type="PROSITE" id="PS00086">
    <property type="entry name" value="CYTOCHROME_P450"/>
    <property type="match status" value="1"/>
</dbReference>
<comment type="caution">
    <text evidence="4">The sequence shown here is derived from an EMBL/GenBank/DDBJ whole genome shotgun (WGS) entry which is preliminary data.</text>
</comment>
<keyword evidence="3" id="KW-0560">Oxidoreductase</keyword>
<gene>
    <name evidence="4" type="ORF">ACFPN2_31980</name>
</gene>
<keyword evidence="5" id="KW-1185">Reference proteome</keyword>
<dbReference type="SUPFAM" id="SSF48264">
    <property type="entry name" value="Cytochrome P450"/>
    <property type="match status" value="1"/>
</dbReference>
<comment type="similarity">
    <text evidence="2 3">Belongs to the cytochrome P450 family.</text>
</comment>
<keyword evidence="3" id="KW-0349">Heme</keyword>
<dbReference type="RefSeq" id="WP_380604323.1">
    <property type="nucleotide sequence ID" value="NZ_JBHSDU010000015.1"/>
</dbReference>
<sequence length="436" mass="49313">MSDNLASRSGPIVNYTLDVFPEAPPTLEAARAHAYSQPLAEIDVANPKLFHADRVGPYFERLRREDPVHWVESPTFGGYWSITRYHDIIAVDMNHQQFSSDAAQGGITINTTSNPLPMFIAMDPPRHDVQRSAVQPIVAPDNLRTLEPLIRSRAAAILDELPIGVEFDWVDKVSVELTAMTLATLMDFPQEQRRRLTRWSDVATAVPGGGVIDTPDQWVNEMAECFETFQKLWHERAANPAGKDLISMLAHGEGTRNMSPYEYQGNIVLLIVGGNDTTRNSITGSVLALNQNPDQYQRLREHPELVPAMVSETIRWQTPLAHMRRTAVQDVELNGKVIRTGDKVVMWYLSGNRDETIIERPDDYIIGRPKARQHLSFGSGIHRCVGSRLAEMQLRVVWEEILKRFPVVEVIGAPERVYSTFVRGYRSLPVRIPRRH</sequence>
<evidence type="ECO:0000313" key="4">
    <source>
        <dbReference type="EMBL" id="MFC4313737.1"/>
    </source>
</evidence>
<keyword evidence="3" id="KW-0408">Iron</keyword>
<dbReference type="InterPro" id="IPR002397">
    <property type="entry name" value="Cyt_P450_B"/>
</dbReference>
<dbReference type="InterPro" id="IPR001128">
    <property type="entry name" value="Cyt_P450"/>
</dbReference>
<organism evidence="4 5">
    <name type="scientific">Steroidobacter flavus</name>
    <dbReference type="NCBI Taxonomy" id="1842136"/>
    <lineage>
        <taxon>Bacteria</taxon>
        <taxon>Pseudomonadati</taxon>
        <taxon>Pseudomonadota</taxon>
        <taxon>Gammaproteobacteria</taxon>
        <taxon>Steroidobacterales</taxon>
        <taxon>Steroidobacteraceae</taxon>
        <taxon>Steroidobacter</taxon>
    </lineage>
</organism>
<dbReference type="InterPro" id="IPR036396">
    <property type="entry name" value="Cyt_P450_sf"/>
</dbReference>
<dbReference type="PRINTS" id="PR00359">
    <property type="entry name" value="BP450"/>
</dbReference>
<evidence type="ECO:0000256" key="1">
    <source>
        <dbReference type="ARBA" id="ARBA00001971"/>
    </source>
</evidence>
<dbReference type="EMBL" id="JBHSDU010000015">
    <property type="protein sequence ID" value="MFC4313737.1"/>
    <property type="molecule type" value="Genomic_DNA"/>
</dbReference>
<evidence type="ECO:0000256" key="3">
    <source>
        <dbReference type="RuleBase" id="RU000461"/>
    </source>
</evidence>
<proteinExistence type="inferred from homology"/>
<name>A0ABV8T3E8_9GAMM</name>
<dbReference type="PRINTS" id="PR00385">
    <property type="entry name" value="P450"/>
</dbReference>
<reference evidence="5" key="1">
    <citation type="journal article" date="2019" name="Int. J. Syst. Evol. Microbiol.">
        <title>The Global Catalogue of Microorganisms (GCM) 10K type strain sequencing project: providing services to taxonomists for standard genome sequencing and annotation.</title>
        <authorList>
            <consortium name="The Broad Institute Genomics Platform"/>
            <consortium name="The Broad Institute Genome Sequencing Center for Infectious Disease"/>
            <person name="Wu L."/>
            <person name="Ma J."/>
        </authorList>
    </citation>
    <scope>NUCLEOTIDE SEQUENCE [LARGE SCALE GENOMIC DNA]</scope>
    <source>
        <strain evidence="5">CGMCC 1.10759</strain>
    </source>
</reference>
<comment type="cofactor">
    <cofactor evidence="1">
        <name>heme</name>
        <dbReference type="ChEBI" id="CHEBI:30413"/>
    </cofactor>
</comment>
<dbReference type="PANTHER" id="PTHR46696:SF1">
    <property type="entry name" value="CYTOCHROME P450 YJIB-RELATED"/>
    <property type="match status" value="1"/>
</dbReference>
<evidence type="ECO:0000313" key="5">
    <source>
        <dbReference type="Proteomes" id="UP001595904"/>
    </source>
</evidence>
<accession>A0ABV8T3E8</accession>
<dbReference type="InterPro" id="IPR017972">
    <property type="entry name" value="Cyt_P450_CS"/>
</dbReference>
<dbReference type="Proteomes" id="UP001595904">
    <property type="component" value="Unassembled WGS sequence"/>
</dbReference>
<dbReference type="Pfam" id="PF00067">
    <property type="entry name" value="p450"/>
    <property type="match status" value="1"/>
</dbReference>
<keyword evidence="3" id="KW-0503">Monooxygenase</keyword>
<evidence type="ECO:0000256" key="2">
    <source>
        <dbReference type="ARBA" id="ARBA00010617"/>
    </source>
</evidence>